<organism evidence="2 3">
    <name type="scientific">Azospirillum thermophilum</name>
    <dbReference type="NCBI Taxonomy" id="2202148"/>
    <lineage>
        <taxon>Bacteria</taxon>
        <taxon>Pseudomonadati</taxon>
        <taxon>Pseudomonadota</taxon>
        <taxon>Alphaproteobacteria</taxon>
        <taxon>Rhodospirillales</taxon>
        <taxon>Azospirillaceae</taxon>
        <taxon>Azospirillum</taxon>
    </lineage>
</organism>
<name>A0A2S2D0R1_9PROT</name>
<proteinExistence type="predicted"/>
<dbReference type="KEGG" id="azz:DEW08_30535"/>
<dbReference type="RefSeq" id="WP_109334585.1">
    <property type="nucleotide sequence ID" value="NZ_CP029360.1"/>
</dbReference>
<keyword evidence="2" id="KW-0614">Plasmid</keyword>
<evidence type="ECO:0000313" key="2">
    <source>
        <dbReference type="EMBL" id="AWK90353.1"/>
    </source>
</evidence>
<gene>
    <name evidence="2" type="ORF">DEW08_30535</name>
</gene>
<keyword evidence="3" id="KW-1185">Reference proteome</keyword>
<dbReference type="EMBL" id="CP029360">
    <property type="protein sequence ID" value="AWK90353.1"/>
    <property type="molecule type" value="Genomic_DNA"/>
</dbReference>
<evidence type="ECO:0000256" key="1">
    <source>
        <dbReference type="SAM" id="MobiDB-lite"/>
    </source>
</evidence>
<protein>
    <submittedName>
        <fullName evidence="2">Uncharacterized protein</fullName>
    </submittedName>
</protein>
<geneLocation type="plasmid" evidence="2 3">
    <name>unnamed5</name>
</geneLocation>
<feature type="region of interest" description="Disordered" evidence="1">
    <location>
        <begin position="37"/>
        <end position="70"/>
    </location>
</feature>
<accession>A0A2S2D0R1</accession>
<sequence>MTAVRFTKPAPPYLTGDVAKFDPARARSLIDRQVAEALEAEDPTAEPPAGEEAAKPDPKGKGKAQSEPAA</sequence>
<dbReference type="OrthoDB" id="9028622at2"/>
<dbReference type="Proteomes" id="UP000245629">
    <property type="component" value="Plasmid unnamed5"/>
</dbReference>
<dbReference type="AlphaFoldDB" id="A0A2S2D0R1"/>
<evidence type="ECO:0000313" key="3">
    <source>
        <dbReference type="Proteomes" id="UP000245629"/>
    </source>
</evidence>
<reference evidence="3" key="1">
    <citation type="submission" date="2018-05" db="EMBL/GenBank/DDBJ databases">
        <title>Azospirillum thermophila sp. nov., a novel isolated from hot spring.</title>
        <authorList>
            <person name="Zhao Z."/>
        </authorList>
    </citation>
    <scope>NUCLEOTIDE SEQUENCE [LARGE SCALE GENOMIC DNA]</scope>
    <source>
        <strain evidence="3">CFH 70021</strain>
        <plasmid evidence="3">unnamed5</plasmid>
    </source>
</reference>